<dbReference type="STRING" id="937334.SAMN05444406_11926"/>
<sequence>MDALNTKLIHQYLTKMLNDEEKAEQIILDNADRLDDLAYSIGKRSIEFFCLYYLQDIFIPKETNTARQLAPFHFELWHELEKMFIKDEYDKLVLCIPRAHAKSTVVTYALTLWLHCYGFSFYSIIQGKTEADAQKFLYDVRMALEQNELIKRSFGELIDSKNYTVNKNELHLTNNTKIEAISSTSSMRGRKHLGRRPTFICLDDIQGLDDVLTDQAKQKKLEILNKDVLYAGDSPVYRDGKKIKPGTKYIVIGTVLAQDCLISSLLKDKTWKHILKRGIPIENFDVDDYFNSGHWAEFKRIYFDNKNPYAQIDAQNYFYEHEAEMTFPRLWEDKYTCVDLALRYYSDPQAFKTEIMNDASKVGEKCFFQVKTESPAEIEQHEFEKTMLVADPAVGTANRNDYTAICVGSKDNNGYRYIRKGIIGKWDFDGYIAKVIELLKQYPDITHIVIEANTYQKADVKRIQEIIAQDPVLRNRDFVFINEYQKKNKEAKIRAIAGKVNNGFIIFNRDDEEFYNQILQYQGEGITNDDAADVVAELDLRIDNIETIPRLQFFDRRLLF</sequence>
<dbReference type="OrthoDB" id="1804777at2"/>
<dbReference type="RefSeq" id="WP_092282461.1">
    <property type="nucleotide sequence ID" value="NZ_FOXR01000019.1"/>
</dbReference>
<accession>A0A1I5WTV7</accession>
<dbReference type="InterPro" id="IPR027417">
    <property type="entry name" value="P-loop_NTPase"/>
</dbReference>
<dbReference type="AlphaFoldDB" id="A0A1I5WTV7"/>
<dbReference type="NCBIfam" id="TIGR01630">
    <property type="entry name" value="psiM2_ORF9"/>
    <property type="match status" value="1"/>
</dbReference>
<reference evidence="1 2" key="1">
    <citation type="submission" date="2016-10" db="EMBL/GenBank/DDBJ databases">
        <authorList>
            <person name="de Groot N.N."/>
        </authorList>
    </citation>
    <scope>NUCLEOTIDE SEQUENCE [LARGE SCALE GENOMIC DNA]</scope>
    <source>
        <strain evidence="1 2">DSM 20678</strain>
    </source>
</reference>
<dbReference type="InterPro" id="IPR006517">
    <property type="entry name" value="Phage_terminase_lsu-like_C"/>
</dbReference>
<dbReference type="Proteomes" id="UP000198577">
    <property type="component" value="Unassembled WGS sequence"/>
</dbReference>
<evidence type="ECO:0000313" key="2">
    <source>
        <dbReference type="Proteomes" id="UP000198577"/>
    </source>
</evidence>
<name>A0A1I5WTV7_9FIRM</name>
<dbReference type="Gene3D" id="3.40.50.300">
    <property type="entry name" value="P-loop containing nucleotide triphosphate hydrolases"/>
    <property type="match status" value="1"/>
</dbReference>
<dbReference type="Gene3D" id="3.30.420.240">
    <property type="match status" value="1"/>
</dbReference>
<dbReference type="EMBL" id="FOXR01000019">
    <property type="protein sequence ID" value="SFQ23028.1"/>
    <property type="molecule type" value="Genomic_DNA"/>
</dbReference>
<organism evidence="1 2">
    <name type="scientific">Caldicoprobacter faecalis</name>
    <dbReference type="NCBI Taxonomy" id="937334"/>
    <lineage>
        <taxon>Bacteria</taxon>
        <taxon>Bacillati</taxon>
        <taxon>Bacillota</taxon>
        <taxon>Clostridia</taxon>
        <taxon>Caldicoprobacterales</taxon>
        <taxon>Caldicoprobacteraceae</taxon>
        <taxon>Caldicoprobacter</taxon>
    </lineage>
</organism>
<evidence type="ECO:0000313" key="1">
    <source>
        <dbReference type="EMBL" id="SFQ23028.1"/>
    </source>
</evidence>
<proteinExistence type="predicted"/>
<keyword evidence="2" id="KW-1185">Reference proteome</keyword>
<gene>
    <name evidence="1" type="ORF">SAMN05444406_11926</name>
</gene>
<protein>
    <submittedName>
        <fullName evidence="1">Phage uncharacterized protein (Putative large terminase), C-terminal domain-containing protein</fullName>
    </submittedName>
</protein>